<gene>
    <name evidence="2" type="ORF">SCLTRI_LOCUS2137</name>
</gene>
<name>A0A8H2VQA7_9HELO</name>
<protein>
    <submittedName>
        <fullName evidence="2">377f0161-5c35-4cad-bbf5-2aa1aa2f21f8</fullName>
    </submittedName>
</protein>
<reference evidence="2" key="1">
    <citation type="submission" date="2020-10" db="EMBL/GenBank/DDBJ databases">
        <authorList>
            <person name="Kusch S."/>
        </authorList>
    </citation>
    <scope>NUCLEOTIDE SEQUENCE</scope>
    <source>
        <strain evidence="2">SwB9</strain>
    </source>
</reference>
<comment type="caution">
    <text evidence="2">The sequence shown here is derived from an EMBL/GenBank/DDBJ whole genome shotgun (WGS) entry which is preliminary data.</text>
</comment>
<evidence type="ECO:0000313" key="3">
    <source>
        <dbReference type="Proteomes" id="UP000624404"/>
    </source>
</evidence>
<dbReference type="AlphaFoldDB" id="A0A8H2VQA7"/>
<organism evidence="2 3">
    <name type="scientific">Sclerotinia trifoliorum</name>
    <dbReference type="NCBI Taxonomy" id="28548"/>
    <lineage>
        <taxon>Eukaryota</taxon>
        <taxon>Fungi</taxon>
        <taxon>Dikarya</taxon>
        <taxon>Ascomycota</taxon>
        <taxon>Pezizomycotina</taxon>
        <taxon>Leotiomycetes</taxon>
        <taxon>Helotiales</taxon>
        <taxon>Sclerotiniaceae</taxon>
        <taxon>Sclerotinia</taxon>
    </lineage>
</organism>
<accession>A0A8H2VQA7</accession>
<dbReference type="Proteomes" id="UP000624404">
    <property type="component" value="Unassembled WGS sequence"/>
</dbReference>
<feature type="compositionally biased region" description="Low complexity" evidence="1">
    <location>
        <begin position="46"/>
        <end position="57"/>
    </location>
</feature>
<proteinExistence type="predicted"/>
<evidence type="ECO:0000313" key="2">
    <source>
        <dbReference type="EMBL" id="CAD6442344.1"/>
    </source>
</evidence>
<dbReference type="EMBL" id="CAJHIA010000007">
    <property type="protein sequence ID" value="CAD6442344.1"/>
    <property type="molecule type" value="Genomic_DNA"/>
</dbReference>
<evidence type="ECO:0000256" key="1">
    <source>
        <dbReference type="SAM" id="MobiDB-lite"/>
    </source>
</evidence>
<keyword evidence="3" id="KW-1185">Reference proteome</keyword>
<sequence>MASPSARISSIPKMLNLRSCSSWTKATTSSSISTSRVYSLRRRSRMSQSRTARQRQSVSAYANDHLIISAKGKICS</sequence>
<feature type="region of interest" description="Disordered" evidence="1">
    <location>
        <begin position="34"/>
        <end position="57"/>
    </location>
</feature>